<dbReference type="GeneTree" id="ENSGT01030000238602"/>
<evidence type="ECO:0000256" key="2">
    <source>
        <dbReference type="SAM" id="Phobius"/>
    </source>
</evidence>
<evidence type="ECO:0000256" key="1">
    <source>
        <dbReference type="SAM" id="MobiDB-lite"/>
    </source>
</evidence>
<dbReference type="Ensembl" id="ENSSPAT00000019179.1">
    <property type="protein sequence ID" value="ENSSPAP00000018893.1"/>
    <property type="gene ID" value="ENSSPAG00000014250.1"/>
</dbReference>
<dbReference type="STRING" id="144197.ENSSPAP00000018893"/>
<evidence type="ECO:0000313" key="4">
    <source>
        <dbReference type="Ensembl" id="ENSSPAP00000018893.1"/>
    </source>
</evidence>
<sequence>MGLLARLRKEWFMIGLVLVILSARLEPSVGVRGGADQRAAARPPPPVRPVLHPRLLPTERLDADPGPRTHRHRPMAAQRVGGAVCVCVCVCVSVCVTLCVLVCVC</sequence>
<organism evidence="4">
    <name type="scientific">Stegastes partitus</name>
    <name type="common">bicolor damselfish</name>
    <dbReference type="NCBI Taxonomy" id="144197"/>
    <lineage>
        <taxon>Eukaryota</taxon>
        <taxon>Metazoa</taxon>
        <taxon>Chordata</taxon>
        <taxon>Craniata</taxon>
        <taxon>Vertebrata</taxon>
        <taxon>Euteleostomi</taxon>
        <taxon>Actinopterygii</taxon>
        <taxon>Neopterygii</taxon>
        <taxon>Teleostei</taxon>
        <taxon>Neoteleostei</taxon>
        <taxon>Acanthomorphata</taxon>
        <taxon>Ovalentaria</taxon>
        <taxon>Pomacentridae</taxon>
        <taxon>Stegastes</taxon>
    </lineage>
</organism>
<feature type="signal peptide" evidence="3">
    <location>
        <begin position="1"/>
        <end position="30"/>
    </location>
</feature>
<keyword evidence="2" id="KW-1133">Transmembrane helix</keyword>
<evidence type="ECO:0000256" key="3">
    <source>
        <dbReference type="SAM" id="SignalP"/>
    </source>
</evidence>
<feature type="compositionally biased region" description="Basic and acidic residues" evidence="1">
    <location>
        <begin position="57"/>
        <end position="67"/>
    </location>
</feature>
<reference evidence="4" key="1">
    <citation type="submission" date="2023-09" db="UniProtKB">
        <authorList>
            <consortium name="Ensembl"/>
        </authorList>
    </citation>
    <scope>IDENTIFICATION</scope>
</reference>
<accession>A0A3B5ABP8</accession>
<proteinExistence type="predicted"/>
<keyword evidence="2" id="KW-0472">Membrane</keyword>
<keyword evidence="3" id="KW-0732">Signal</keyword>
<protein>
    <submittedName>
        <fullName evidence="4">Uncharacterized protein</fullName>
    </submittedName>
</protein>
<keyword evidence="2" id="KW-0812">Transmembrane</keyword>
<name>A0A3B5ABP8_9TELE</name>
<feature type="transmembrane region" description="Helical" evidence="2">
    <location>
        <begin position="80"/>
        <end position="104"/>
    </location>
</feature>
<dbReference type="AlphaFoldDB" id="A0A3B5ABP8"/>
<feature type="chain" id="PRO_5017218585" evidence="3">
    <location>
        <begin position="31"/>
        <end position="105"/>
    </location>
</feature>
<feature type="region of interest" description="Disordered" evidence="1">
    <location>
        <begin position="34"/>
        <end position="73"/>
    </location>
</feature>